<protein>
    <submittedName>
        <fullName evidence="1">Uncharacterized protein</fullName>
    </submittedName>
</protein>
<dbReference type="AlphaFoldDB" id="A0A101JBD1"/>
<sequence>MAPSQSCTASVKNSGGACRSWARDRTAWDVPTQELLNDLFGRLADPEQMLRAFGLDTAIAATQESQEGRAA</sequence>
<dbReference type="OrthoDB" id="5296765at2"/>
<comment type="caution">
    <text evidence="1">The sequence shown here is derived from an EMBL/GenBank/DDBJ whole genome shotgun (WGS) entry which is preliminary data.</text>
</comment>
<reference evidence="2" key="1">
    <citation type="submission" date="2015-10" db="EMBL/GenBank/DDBJ databases">
        <authorList>
            <person name="Ju K.-S."/>
            <person name="Doroghazi J.R."/>
            <person name="Metcalf W.W."/>
        </authorList>
    </citation>
    <scope>NUCLEOTIDE SEQUENCE [LARGE SCALE GENOMIC DNA]</scope>
    <source>
        <strain evidence="2">NRRL 3151</strain>
    </source>
</reference>
<evidence type="ECO:0000313" key="2">
    <source>
        <dbReference type="Proteomes" id="UP000053923"/>
    </source>
</evidence>
<evidence type="ECO:0000313" key="1">
    <source>
        <dbReference type="EMBL" id="KUL23653.1"/>
    </source>
</evidence>
<dbReference type="RefSeq" id="WP_062712113.1">
    <property type="nucleotide sequence ID" value="NZ_LLZG01000385.1"/>
</dbReference>
<proteinExistence type="predicted"/>
<gene>
    <name evidence="1" type="ORF">ADL12_39100</name>
</gene>
<accession>A0A101JBD1</accession>
<name>A0A101JBD1_9ACTN</name>
<dbReference type="EMBL" id="LLZG01000385">
    <property type="protein sequence ID" value="KUL23653.1"/>
    <property type="molecule type" value="Genomic_DNA"/>
</dbReference>
<organism evidence="1 2">
    <name type="scientific">Streptomyces regalis</name>
    <dbReference type="NCBI Taxonomy" id="68262"/>
    <lineage>
        <taxon>Bacteria</taxon>
        <taxon>Bacillati</taxon>
        <taxon>Actinomycetota</taxon>
        <taxon>Actinomycetes</taxon>
        <taxon>Kitasatosporales</taxon>
        <taxon>Streptomycetaceae</taxon>
        <taxon>Streptomyces</taxon>
    </lineage>
</organism>
<keyword evidence="2" id="KW-1185">Reference proteome</keyword>
<dbReference type="Proteomes" id="UP000053923">
    <property type="component" value="Unassembled WGS sequence"/>
</dbReference>